<name>A0A1N7NAZ2_9BACT</name>
<dbReference type="Pfam" id="PF26273">
    <property type="entry name" value="Gly_zipper"/>
    <property type="match status" value="1"/>
</dbReference>
<reference evidence="4" key="1">
    <citation type="submission" date="2017-01" db="EMBL/GenBank/DDBJ databases">
        <authorList>
            <person name="Varghese N."/>
            <person name="Submissions S."/>
        </authorList>
    </citation>
    <scope>NUCLEOTIDE SEQUENCE [LARGE SCALE GENOMIC DNA]</scope>
    <source>
        <strain evidence="4">DSM 46698</strain>
    </source>
</reference>
<keyword evidence="1" id="KW-0812">Transmembrane</keyword>
<dbReference type="OrthoDB" id="837820at2"/>
<keyword evidence="1" id="KW-0472">Membrane</keyword>
<organism evidence="3 4">
    <name type="scientific">Belliella pelovolcani</name>
    <dbReference type="NCBI Taxonomy" id="529505"/>
    <lineage>
        <taxon>Bacteria</taxon>
        <taxon>Pseudomonadati</taxon>
        <taxon>Bacteroidota</taxon>
        <taxon>Cytophagia</taxon>
        <taxon>Cytophagales</taxon>
        <taxon>Cyclobacteriaceae</taxon>
        <taxon>Belliella</taxon>
    </lineage>
</organism>
<evidence type="ECO:0000256" key="1">
    <source>
        <dbReference type="SAM" id="Phobius"/>
    </source>
</evidence>
<evidence type="ECO:0000313" key="4">
    <source>
        <dbReference type="Proteomes" id="UP000186026"/>
    </source>
</evidence>
<feature type="transmembrane region" description="Helical" evidence="1">
    <location>
        <begin position="100"/>
        <end position="117"/>
    </location>
</feature>
<dbReference type="Proteomes" id="UP000186026">
    <property type="component" value="Unassembled WGS sequence"/>
</dbReference>
<gene>
    <name evidence="3" type="ORF">SAMN05421761_10938</name>
</gene>
<keyword evidence="4" id="KW-1185">Reference proteome</keyword>
<feature type="domain" description="Glycine zipper-like" evidence="2">
    <location>
        <begin position="110"/>
        <end position="142"/>
    </location>
</feature>
<dbReference type="AlphaFoldDB" id="A0A1N7NAZ2"/>
<evidence type="ECO:0000259" key="2">
    <source>
        <dbReference type="Pfam" id="PF26273"/>
    </source>
</evidence>
<accession>A0A1N7NAZ2</accession>
<dbReference type="InterPro" id="IPR058598">
    <property type="entry name" value="Gly_zipper-like_dom"/>
</dbReference>
<dbReference type="EMBL" id="FTOP01000009">
    <property type="protein sequence ID" value="SIS95500.1"/>
    <property type="molecule type" value="Genomic_DNA"/>
</dbReference>
<evidence type="ECO:0000313" key="3">
    <source>
        <dbReference type="EMBL" id="SIS95500.1"/>
    </source>
</evidence>
<keyword evidence="1" id="KW-1133">Transmembrane helix</keyword>
<dbReference type="RefSeq" id="WP_076501525.1">
    <property type="nucleotide sequence ID" value="NZ_FTOP01000009.1"/>
</dbReference>
<feature type="transmembrane region" description="Helical" evidence="1">
    <location>
        <begin position="123"/>
        <end position="141"/>
    </location>
</feature>
<proteinExistence type="predicted"/>
<sequence>MDTAEFEKRILSYRQLIEEKEKRYRENQIRQYELGILKRLPDKFGKIIPSHEQDYWMGKFEEIVKKLPEPSQNGSLFVKAKNQLLRDLNKKYKLQRKGQWVAIFIPVFMVAIGVSIGTATDNLALWIPLGMALGFGVGYLMENQAKKKELIL</sequence>
<protein>
    <recommendedName>
        <fullName evidence="2">Glycine zipper-like domain-containing protein</fullName>
    </recommendedName>
</protein>